<protein>
    <submittedName>
        <fullName evidence="2">Uncharacterized protein</fullName>
    </submittedName>
</protein>
<accession>A0A7J6MR08</accession>
<evidence type="ECO:0000313" key="2">
    <source>
        <dbReference type="EMBL" id="KAF4674029.1"/>
    </source>
</evidence>
<organism evidence="2 3">
    <name type="scientific">Perkinsus chesapeaki</name>
    <name type="common">Clam parasite</name>
    <name type="synonym">Perkinsus andrewsi</name>
    <dbReference type="NCBI Taxonomy" id="330153"/>
    <lineage>
        <taxon>Eukaryota</taxon>
        <taxon>Sar</taxon>
        <taxon>Alveolata</taxon>
        <taxon>Perkinsozoa</taxon>
        <taxon>Perkinsea</taxon>
        <taxon>Perkinsida</taxon>
        <taxon>Perkinsidae</taxon>
        <taxon>Perkinsus</taxon>
    </lineage>
</organism>
<comment type="caution">
    <text evidence="2">The sequence shown here is derived from an EMBL/GenBank/DDBJ whole genome shotgun (WGS) entry which is preliminary data.</text>
</comment>
<reference evidence="2 3" key="1">
    <citation type="submission" date="2020-04" db="EMBL/GenBank/DDBJ databases">
        <title>Perkinsus chesapeaki whole genome sequence.</title>
        <authorList>
            <person name="Bogema D.R."/>
        </authorList>
    </citation>
    <scope>NUCLEOTIDE SEQUENCE [LARGE SCALE GENOMIC DNA]</scope>
    <source>
        <strain evidence="2">ATCC PRA-425</strain>
    </source>
</reference>
<feature type="compositionally biased region" description="Low complexity" evidence="1">
    <location>
        <begin position="22"/>
        <end position="41"/>
    </location>
</feature>
<name>A0A7J6MR08_PERCH</name>
<dbReference type="EMBL" id="JAAPAO010000071">
    <property type="protein sequence ID" value="KAF4674029.1"/>
    <property type="molecule type" value="Genomic_DNA"/>
</dbReference>
<keyword evidence="3" id="KW-1185">Reference proteome</keyword>
<dbReference type="Proteomes" id="UP000591131">
    <property type="component" value="Unassembled WGS sequence"/>
</dbReference>
<evidence type="ECO:0000313" key="3">
    <source>
        <dbReference type="Proteomes" id="UP000591131"/>
    </source>
</evidence>
<sequence>MRNAWDTRLTQGLRDGQSVLKSPSRCARARRAPSASGRPASDTWTGSRLTHSLVWGGEVDMAIEPCEPASQARVGKHARLGWGGSVADIRDKTYSFECAMTRLLNFW</sequence>
<gene>
    <name evidence="2" type="ORF">FOL47_009820</name>
</gene>
<dbReference type="AlphaFoldDB" id="A0A7J6MR08"/>
<evidence type="ECO:0000256" key="1">
    <source>
        <dbReference type="SAM" id="MobiDB-lite"/>
    </source>
</evidence>
<feature type="region of interest" description="Disordered" evidence="1">
    <location>
        <begin position="15"/>
        <end position="45"/>
    </location>
</feature>
<proteinExistence type="predicted"/>